<dbReference type="EMBL" id="JANJQO010000009">
    <property type="protein sequence ID" value="KAJ2984027.1"/>
    <property type="molecule type" value="Genomic_DNA"/>
</dbReference>
<protein>
    <submittedName>
        <fullName evidence="1">Uncharacterized protein</fullName>
    </submittedName>
</protein>
<sequence length="588" mass="66432">MSDIETEACTDYQYWSPEESDRYFMDLLPASGRELGLVTSDKLFDTTAMGLGFYSEPSTISYHMVSEPSNAILMQPYGPTMPLEGYKSEPDVVPSSLGLTLPSFHGIYREQQNNRHLPQPPIVASYRPHTLLQDNFKNLPDGERLPEPPDFYIALNGAPALPPPEDMNPKDGNLFPYERKLRFKGDLYTPKWVRGHGAEAQSLRSYTDEQTDSIRQLTWPDTAKFTKSYPTAEILTQYGEQRELHQRHYEMPASQEYSAVVDHEVTPRLLPEPKHDYYNTISPATVVKMRDIEQLGTLEYRGRSHKTIVTPAISASISSAGSVESINGKTKQETPLLQDTTGRKEFSTPKRQQRDPGQVAKFCRIQFKNPTTEKNYHRIVVELLAEPVFENHEAFIRSMIDWVKKKDSAYFMVHDVISKARYMDARAISMYGVPLEEFIEALALVSLPMMFDSKTDSFTVIQRQSKAVKEDETTGTCAATVIRDRRLTASASEGSVKEESESEIPDTDGCTDFEDDEAVKSNSDRDESLERALSSSGDSLKRTEGDMTPSEMLEGDEERSRKRRRGGDGELADKRAVFDKPFADVIAC</sequence>
<keyword evidence="2" id="KW-1185">Reference proteome</keyword>
<organism evidence="1 2">
    <name type="scientific">Zarea fungicola</name>
    <dbReference type="NCBI Taxonomy" id="93591"/>
    <lineage>
        <taxon>Eukaryota</taxon>
        <taxon>Fungi</taxon>
        <taxon>Dikarya</taxon>
        <taxon>Ascomycota</taxon>
        <taxon>Pezizomycotina</taxon>
        <taxon>Sordariomycetes</taxon>
        <taxon>Hypocreomycetidae</taxon>
        <taxon>Hypocreales</taxon>
        <taxon>Cordycipitaceae</taxon>
        <taxon>Zarea</taxon>
    </lineage>
</organism>
<name>A0ACC1NXH9_9HYPO</name>
<evidence type="ECO:0000313" key="2">
    <source>
        <dbReference type="Proteomes" id="UP001143910"/>
    </source>
</evidence>
<proteinExistence type="predicted"/>
<evidence type="ECO:0000313" key="1">
    <source>
        <dbReference type="EMBL" id="KAJ2984027.1"/>
    </source>
</evidence>
<gene>
    <name evidence="1" type="ORF">NQ176_g256</name>
</gene>
<accession>A0ACC1NXH9</accession>
<reference evidence="1" key="1">
    <citation type="submission" date="2022-08" db="EMBL/GenBank/DDBJ databases">
        <title>Genome Sequence of Lecanicillium fungicola.</title>
        <authorList>
            <person name="Buettner E."/>
        </authorList>
    </citation>
    <scope>NUCLEOTIDE SEQUENCE</scope>
    <source>
        <strain evidence="1">Babe33</strain>
    </source>
</reference>
<comment type="caution">
    <text evidence="1">The sequence shown here is derived from an EMBL/GenBank/DDBJ whole genome shotgun (WGS) entry which is preliminary data.</text>
</comment>
<dbReference type="Proteomes" id="UP001143910">
    <property type="component" value="Unassembled WGS sequence"/>
</dbReference>